<dbReference type="Gene3D" id="3.30.710.10">
    <property type="entry name" value="Potassium Channel Kv1.1, Chain A"/>
    <property type="match status" value="1"/>
</dbReference>
<dbReference type="Pfam" id="PF00651">
    <property type="entry name" value="BTB"/>
    <property type="match status" value="1"/>
</dbReference>
<dbReference type="PANTHER" id="PTHR47843:SF2">
    <property type="entry name" value="BTB DOMAIN-CONTAINING PROTEIN"/>
    <property type="match status" value="1"/>
</dbReference>
<dbReference type="EMBL" id="ML987189">
    <property type="protein sequence ID" value="KAF2256256.1"/>
    <property type="molecule type" value="Genomic_DNA"/>
</dbReference>
<organism evidence="2 3">
    <name type="scientific">Trematosphaeria pertusa</name>
    <dbReference type="NCBI Taxonomy" id="390896"/>
    <lineage>
        <taxon>Eukaryota</taxon>
        <taxon>Fungi</taxon>
        <taxon>Dikarya</taxon>
        <taxon>Ascomycota</taxon>
        <taxon>Pezizomycotina</taxon>
        <taxon>Dothideomycetes</taxon>
        <taxon>Pleosporomycetidae</taxon>
        <taxon>Pleosporales</taxon>
        <taxon>Massarineae</taxon>
        <taxon>Trematosphaeriaceae</taxon>
        <taxon>Trematosphaeria</taxon>
    </lineage>
</organism>
<dbReference type="InterPro" id="IPR000210">
    <property type="entry name" value="BTB/POZ_dom"/>
</dbReference>
<keyword evidence="3" id="KW-1185">Reference proteome</keyword>
<dbReference type="SMART" id="SM00225">
    <property type="entry name" value="BTB"/>
    <property type="match status" value="1"/>
</dbReference>
<accession>A0A6A6J0U7</accession>
<name>A0A6A6J0U7_9PLEO</name>
<evidence type="ECO:0000313" key="2">
    <source>
        <dbReference type="EMBL" id="KAF2256256.1"/>
    </source>
</evidence>
<dbReference type="GeneID" id="54576393"/>
<evidence type="ECO:0000313" key="3">
    <source>
        <dbReference type="Proteomes" id="UP000800094"/>
    </source>
</evidence>
<dbReference type="SUPFAM" id="SSF54695">
    <property type="entry name" value="POZ domain"/>
    <property type="match status" value="1"/>
</dbReference>
<reference evidence="2" key="1">
    <citation type="journal article" date="2020" name="Stud. Mycol.">
        <title>101 Dothideomycetes genomes: a test case for predicting lifestyles and emergence of pathogens.</title>
        <authorList>
            <person name="Haridas S."/>
            <person name="Albert R."/>
            <person name="Binder M."/>
            <person name="Bloem J."/>
            <person name="Labutti K."/>
            <person name="Salamov A."/>
            <person name="Andreopoulos B."/>
            <person name="Baker S."/>
            <person name="Barry K."/>
            <person name="Bills G."/>
            <person name="Bluhm B."/>
            <person name="Cannon C."/>
            <person name="Castanera R."/>
            <person name="Culley D."/>
            <person name="Daum C."/>
            <person name="Ezra D."/>
            <person name="Gonzalez J."/>
            <person name="Henrissat B."/>
            <person name="Kuo A."/>
            <person name="Liang C."/>
            <person name="Lipzen A."/>
            <person name="Lutzoni F."/>
            <person name="Magnuson J."/>
            <person name="Mondo S."/>
            <person name="Nolan M."/>
            <person name="Ohm R."/>
            <person name="Pangilinan J."/>
            <person name="Park H.-J."/>
            <person name="Ramirez L."/>
            <person name="Alfaro M."/>
            <person name="Sun H."/>
            <person name="Tritt A."/>
            <person name="Yoshinaga Y."/>
            <person name="Zwiers L.-H."/>
            <person name="Turgeon B."/>
            <person name="Goodwin S."/>
            <person name="Spatafora J."/>
            <person name="Crous P."/>
            <person name="Grigoriev I."/>
        </authorList>
    </citation>
    <scope>NUCLEOTIDE SEQUENCE</scope>
    <source>
        <strain evidence="2">CBS 122368</strain>
    </source>
</reference>
<dbReference type="OrthoDB" id="194443at2759"/>
<proteinExistence type="predicted"/>
<sequence length="211" mass="24935">SALARENDMVTVEIGEEHHVYHAYKALLIHHSDYFRKALKGPWKESKEHKVTLEDIEPNTFDIFVIWLYTQRLPGIISRWEEASRHAQSDQERIKAIVFADRFLVPGFRKAVKIDLVDRTCVYESNCCYPGIIYAFEHLRSDDPLLDFLVDVQCAFLDAERDKAYLRSELPNEFLIRVMLRYSKVLQKPELQVLDWCSYHEHGFDEEKRVC</sequence>
<dbReference type="PROSITE" id="PS50097">
    <property type="entry name" value="BTB"/>
    <property type="match status" value="1"/>
</dbReference>
<dbReference type="Proteomes" id="UP000800094">
    <property type="component" value="Unassembled WGS sequence"/>
</dbReference>
<dbReference type="AlphaFoldDB" id="A0A6A6J0U7"/>
<gene>
    <name evidence="2" type="ORF">BU26DRAFT_414283</name>
</gene>
<dbReference type="CDD" id="cd18186">
    <property type="entry name" value="BTB_POZ_ZBTB_KLHL-like"/>
    <property type="match status" value="1"/>
</dbReference>
<feature type="non-terminal residue" evidence="2">
    <location>
        <position position="1"/>
    </location>
</feature>
<dbReference type="PANTHER" id="PTHR47843">
    <property type="entry name" value="BTB DOMAIN-CONTAINING PROTEIN-RELATED"/>
    <property type="match status" value="1"/>
</dbReference>
<protein>
    <recommendedName>
        <fullName evidence="1">BTB domain-containing protein</fullName>
    </recommendedName>
</protein>
<feature type="domain" description="BTB" evidence="1">
    <location>
        <begin position="8"/>
        <end position="73"/>
    </location>
</feature>
<evidence type="ECO:0000259" key="1">
    <source>
        <dbReference type="PROSITE" id="PS50097"/>
    </source>
</evidence>
<dbReference type="RefSeq" id="XP_033691260.1">
    <property type="nucleotide sequence ID" value="XM_033823063.1"/>
</dbReference>
<dbReference type="InterPro" id="IPR011333">
    <property type="entry name" value="SKP1/BTB/POZ_sf"/>
</dbReference>